<protein>
    <submittedName>
        <fullName evidence="3">WYL domain-containing protein</fullName>
    </submittedName>
</protein>
<sequence length="374" mass="42087">MFCSEPPTHIDSRSEARFSSRCGRSALSRIDNGLPRAKPTGMTDARYAQYESLLRLLIMLEGRSDGIGIADIEEVAGIQRRAAERMRDVLLRALPQLEEVREGASKRWRLEAPVLNRSLAPTLEDLAALNRAVAVLRASGDAGTADCLSTLSDRLRAALERRARPSFEIDLEALLEADGVVHRPGPREALDAEVVGRLREAILGGCWVELDLQTADSGRMSWRNRVGPIAFLLGEGRQYLVGFSDYRQQVQLFRLARLRGVRVLSEAYERPEGFDLSRWLARSFGTWRDEPHQIEWRFASHVAAEVRQFRFHPDQRLTDEADGSVTVRFTACGLDEMCWHLFRWGDTVRVVAPKALRERYEDMLAAAGAALDDS</sequence>
<dbReference type="PANTHER" id="PTHR34580:SF1">
    <property type="entry name" value="PROTEIN PAFC"/>
    <property type="match status" value="1"/>
</dbReference>
<accession>A0A1V0GSR3</accession>
<dbReference type="Pfam" id="PF25583">
    <property type="entry name" value="WCX"/>
    <property type="match status" value="1"/>
</dbReference>
<feature type="domain" description="WCX" evidence="2">
    <location>
        <begin position="291"/>
        <end position="367"/>
    </location>
</feature>
<evidence type="ECO:0000259" key="1">
    <source>
        <dbReference type="Pfam" id="PF13280"/>
    </source>
</evidence>
<dbReference type="InterPro" id="IPR026881">
    <property type="entry name" value="WYL_dom"/>
</dbReference>
<evidence type="ECO:0000313" key="3">
    <source>
        <dbReference type="EMBL" id="ARC36873.1"/>
    </source>
</evidence>
<dbReference type="KEGG" id="pye:A6J80_11225"/>
<evidence type="ECO:0000259" key="2">
    <source>
        <dbReference type="Pfam" id="PF25583"/>
    </source>
</evidence>
<dbReference type="InterPro" id="IPR057727">
    <property type="entry name" value="WCX_dom"/>
</dbReference>
<reference evidence="3" key="1">
    <citation type="submission" date="2017-12" db="EMBL/GenBank/DDBJ databases">
        <title>FDA dAtabase for Regulatory Grade micrObial Sequences (FDA-ARGOS): Supporting development and validation of Infectious Disease Dx tests.</title>
        <authorList>
            <person name="Campos J."/>
            <person name="Goldberg B."/>
            <person name="Tallon L."/>
            <person name="Sadzewicz L."/>
            <person name="Sengamalay N."/>
            <person name="Ott S."/>
            <person name="Godinez A."/>
            <person name="Nagaraj S."/>
            <person name="Vyas G."/>
            <person name="Aluvathingal J."/>
            <person name="Nadendla S."/>
            <person name="Geyer C."/>
            <person name="Nandy P."/>
            <person name="Hobson J."/>
            <person name="Sichtig H."/>
        </authorList>
    </citation>
    <scope>NUCLEOTIDE SEQUENCE</scope>
    <source>
        <strain evidence="3">FDAARGOS_252</strain>
    </source>
</reference>
<dbReference type="EMBL" id="CP020442">
    <property type="protein sequence ID" value="ARC36873.1"/>
    <property type="molecule type" value="Genomic_DNA"/>
</dbReference>
<dbReference type="InterPro" id="IPR051534">
    <property type="entry name" value="CBASS_pafABC_assoc_protein"/>
</dbReference>
<keyword evidence="4" id="KW-1185">Reference proteome</keyword>
<dbReference type="Pfam" id="PF13280">
    <property type="entry name" value="WYL"/>
    <property type="match status" value="1"/>
</dbReference>
<feature type="domain" description="WYL" evidence="1">
    <location>
        <begin position="193"/>
        <end position="263"/>
    </location>
</feature>
<proteinExistence type="predicted"/>
<dbReference type="Proteomes" id="UP000191257">
    <property type="component" value="Chromosome"/>
</dbReference>
<evidence type="ECO:0000313" key="4">
    <source>
        <dbReference type="Proteomes" id="UP000191257"/>
    </source>
</evidence>
<dbReference type="PANTHER" id="PTHR34580">
    <property type="match status" value="1"/>
</dbReference>
<dbReference type="AlphaFoldDB" id="A0A1V0GSR3"/>
<gene>
    <name evidence="3" type="ORF">A6J80_11225</name>
</gene>
<organism evidence="3 4">
    <name type="scientific">Paracoccus yeei</name>
    <dbReference type="NCBI Taxonomy" id="147645"/>
    <lineage>
        <taxon>Bacteria</taxon>
        <taxon>Pseudomonadati</taxon>
        <taxon>Pseudomonadota</taxon>
        <taxon>Alphaproteobacteria</taxon>
        <taxon>Rhodobacterales</taxon>
        <taxon>Paracoccaceae</taxon>
        <taxon>Paracoccus</taxon>
    </lineage>
</organism>
<dbReference type="PROSITE" id="PS52050">
    <property type="entry name" value="WYL"/>
    <property type="match status" value="1"/>
</dbReference>
<name>A0A1V0GSR3_9RHOB</name>